<dbReference type="Gene3D" id="3.30.70.330">
    <property type="match status" value="2"/>
</dbReference>
<dbReference type="Gramene" id="OIW12110">
    <property type="protein sequence ID" value="OIW12110"/>
    <property type="gene ID" value="TanjilG_31217"/>
</dbReference>
<dbReference type="OMA" id="FRNEKFG"/>
<evidence type="ECO:0000259" key="4">
    <source>
        <dbReference type="PROSITE" id="PS50102"/>
    </source>
</evidence>
<dbReference type="GO" id="GO:0009535">
    <property type="term" value="C:chloroplast thylakoid membrane"/>
    <property type="evidence" value="ECO:0007669"/>
    <property type="project" value="TreeGrafter"/>
</dbReference>
<evidence type="ECO:0000256" key="3">
    <source>
        <dbReference type="SAM" id="MobiDB-lite"/>
    </source>
</evidence>
<sequence length="154" mass="16944">MNSKSSLVTFPSESTVLDSAEIFEGAGDFERVEVISDKMTGRSRGFGFVTMSSAEEVDAVRDENSRFGNSRFDGNSHFGRGPPRGGDSATDNGHRVHVGNLAWGVDQRALEELFEKHGRVLEAKVIYDRESGRSRGFGFVTYSSPKRSTKLFSP</sequence>
<organism evidence="5 6">
    <name type="scientific">Lupinus angustifolius</name>
    <name type="common">Narrow-leaved blue lupine</name>
    <dbReference type="NCBI Taxonomy" id="3871"/>
    <lineage>
        <taxon>Eukaryota</taxon>
        <taxon>Viridiplantae</taxon>
        <taxon>Streptophyta</taxon>
        <taxon>Embryophyta</taxon>
        <taxon>Tracheophyta</taxon>
        <taxon>Spermatophyta</taxon>
        <taxon>Magnoliopsida</taxon>
        <taxon>eudicotyledons</taxon>
        <taxon>Gunneridae</taxon>
        <taxon>Pentapetalae</taxon>
        <taxon>rosids</taxon>
        <taxon>fabids</taxon>
        <taxon>Fabales</taxon>
        <taxon>Fabaceae</taxon>
        <taxon>Papilionoideae</taxon>
        <taxon>50 kb inversion clade</taxon>
        <taxon>genistoids sensu lato</taxon>
        <taxon>core genistoids</taxon>
        <taxon>Genisteae</taxon>
        <taxon>Lupinus</taxon>
    </lineage>
</organism>
<protein>
    <recommendedName>
        <fullName evidence="4">RRM domain-containing protein</fullName>
    </recommendedName>
</protein>
<dbReference type="STRING" id="3871.A0A1J7HH17"/>
<reference evidence="5 6" key="1">
    <citation type="journal article" date="2017" name="Plant Biotechnol. J.">
        <title>A comprehensive draft genome sequence for lupin (Lupinus angustifolius), an emerging health food: insights into plant-microbe interactions and legume evolution.</title>
        <authorList>
            <person name="Hane J.K."/>
            <person name="Ming Y."/>
            <person name="Kamphuis L.G."/>
            <person name="Nelson M.N."/>
            <person name="Garg G."/>
            <person name="Atkins C.A."/>
            <person name="Bayer P.E."/>
            <person name="Bravo A."/>
            <person name="Bringans S."/>
            <person name="Cannon S."/>
            <person name="Edwards D."/>
            <person name="Foley R."/>
            <person name="Gao L.L."/>
            <person name="Harrison M.J."/>
            <person name="Huang W."/>
            <person name="Hurgobin B."/>
            <person name="Li S."/>
            <person name="Liu C.W."/>
            <person name="McGrath A."/>
            <person name="Morahan G."/>
            <person name="Murray J."/>
            <person name="Weller J."/>
            <person name="Jian J."/>
            <person name="Singh K.B."/>
        </authorList>
    </citation>
    <scope>NUCLEOTIDE SEQUENCE [LARGE SCALE GENOMIC DNA]</scope>
    <source>
        <strain evidence="6">cv. Tanjil</strain>
        <tissue evidence="5">Whole plant</tissue>
    </source>
</reference>
<evidence type="ECO:0000313" key="6">
    <source>
        <dbReference type="Proteomes" id="UP000188354"/>
    </source>
</evidence>
<dbReference type="SUPFAM" id="SSF54928">
    <property type="entry name" value="RNA-binding domain, RBD"/>
    <property type="match status" value="2"/>
</dbReference>
<accession>A0A1J7HH17</accession>
<evidence type="ECO:0000256" key="1">
    <source>
        <dbReference type="ARBA" id="ARBA00022884"/>
    </source>
</evidence>
<name>A0A1J7HH17_LUPAN</name>
<gene>
    <name evidence="5" type="ORF">TanjilG_31217</name>
</gene>
<feature type="region of interest" description="Disordered" evidence="3">
    <location>
        <begin position="65"/>
        <end position="95"/>
    </location>
</feature>
<keyword evidence="6" id="KW-1185">Reference proteome</keyword>
<dbReference type="InterPro" id="IPR035979">
    <property type="entry name" value="RBD_domain_sf"/>
</dbReference>
<dbReference type="EMBL" id="CM007365">
    <property type="protein sequence ID" value="OIW12110.1"/>
    <property type="molecule type" value="Genomic_DNA"/>
</dbReference>
<evidence type="ECO:0000313" key="5">
    <source>
        <dbReference type="EMBL" id="OIW12110.1"/>
    </source>
</evidence>
<dbReference type="SMART" id="SM00360">
    <property type="entry name" value="RRM"/>
    <property type="match status" value="2"/>
</dbReference>
<dbReference type="PANTHER" id="PTHR48025">
    <property type="entry name" value="OS02G0815200 PROTEIN"/>
    <property type="match status" value="1"/>
</dbReference>
<dbReference type="Proteomes" id="UP000188354">
    <property type="component" value="Chromosome LG05"/>
</dbReference>
<dbReference type="PROSITE" id="PS50102">
    <property type="entry name" value="RRM"/>
    <property type="match status" value="2"/>
</dbReference>
<dbReference type="InterPro" id="IPR012677">
    <property type="entry name" value="Nucleotide-bd_a/b_plait_sf"/>
</dbReference>
<dbReference type="PANTHER" id="PTHR48025:SF1">
    <property type="entry name" value="RRM DOMAIN-CONTAINING PROTEIN"/>
    <property type="match status" value="1"/>
</dbReference>
<feature type="domain" description="RRM" evidence="4">
    <location>
        <begin position="94"/>
        <end position="154"/>
    </location>
</feature>
<dbReference type="GO" id="GO:1901259">
    <property type="term" value="P:chloroplast rRNA processing"/>
    <property type="evidence" value="ECO:0007669"/>
    <property type="project" value="TreeGrafter"/>
</dbReference>
<feature type="domain" description="RRM" evidence="4">
    <location>
        <begin position="3"/>
        <end position="75"/>
    </location>
</feature>
<dbReference type="InterPro" id="IPR000504">
    <property type="entry name" value="RRM_dom"/>
</dbReference>
<keyword evidence="1 2" id="KW-0694">RNA-binding</keyword>
<dbReference type="AlphaFoldDB" id="A0A1J7HH17"/>
<dbReference type="GO" id="GO:0003729">
    <property type="term" value="F:mRNA binding"/>
    <property type="evidence" value="ECO:0007669"/>
    <property type="project" value="TreeGrafter"/>
</dbReference>
<dbReference type="Pfam" id="PF00076">
    <property type="entry name" value="RRM_1"/>
    <property type="match status" value="2"/>
</dbReference>
<evidence type="ECO:0000256" key="2">
    <source>
        <dbReference type="PROSITE-ProRule" id="PRU00176"/>
    </source>
</evidence>
<proteinExistence type="predicted"/>
<dbReference type="InterPro" id="IPR050502">
    <property type="entry name" value="Euk_RNA-bind_prot"/>
</dbReference>